<dbReference type="PANTHER" id="PTHR30411:SF0">
    <property type="entry name" value="CYS-TRNA(PRO)_CYS-TRNA(CYS) DEACYLASE YBAK"/>
    <property type="match status" value="1"/>
</dbReference>
<dbReference type="GO" id="GO:0016829">
    <property type="term" value="F:lyase activity"/>
    <property type="evidence" value="ECO:0007669"/>
    <property type="project" value="UniProtKB-KW"/>
</dbReference>
<evidence type="ECO:0000259" key="5">
    <source>
        <dbReference type="Pfam" id="PF04073"/>
    </source>
</evidence>
<dbReference type="EC" id="4.2.-.-" evidence="4"/>
<dbReference type="Gene3D" id="3.90.960.10">
    <property type="entry name" value="YbaK/aminoacyl-tRNA synthetase-associated domain"/>
    <property type="match status" value="1"/>
</dbReference>
<dbReference type="Proteomes" id="UP000064189">
    <property type="component" value="Unassembled WGS sequence"/>
</dbReference>
<evidence type="ECO:0000256" key="1">
    <source>
        <dbReference type="ARBA" id="ARBA00009798"/>
    </source>
</evidence>
<protein>
    <recommendedName>
        <fullName evidence="4">Cys-tRNA(Pro)/Cys-tRNA(Cys) deacylase</fullName>
        <ecNumber evidence="4">4.2.-.-</ecNumber>
    </recommendedName>
</protein>
<dbReference type="GO" id="GO:0006412">
    <property type="term" value="P:translation"/>
    <property type="evidence" value="ECO:0007669"/>
    <property type="project" value="UniProtKB-KW"/>
</dbReference>
<dbReference type="InterPro" id="IPR036754">
    <property type="entry name" value="YbaK/aa-tRNA-synt-asso_dom_sf"/>
</dbReference>
<evidence type="ECO:0000313" key="7">
    <source>
        <dbReference type="Proteomes" id="UP000064189"/>
    </source>
</evidence>
<dbReference type="RefSeq" id="WP_061141338.1">
    <property type="nucleotide sequence ID" value="NZ_LNNH01000012.1"/>
</dbReference>
<dbReference type="PANTHER" id="PTHR30411">
    <property type="entry name" value="CYTOPLASMIC PROTEIN"/>
    <property type="match status" value="1"/>
</dbReference>
<dbReference type="SUPFAM" id="SSF55826">
    <property type="entry name" value="YbaK/ProRS associated domain"/>
    <property type="match status" value="1"/>
</dbReference>
<gene>
    <name evidence="6" type="ORF">AS888_15280</name>
</gene>
<feature type="domain" description="YbaK/aminoacyl-tRNA synthetase-associated" evidence="5">
    <location>
        <begin position="36"/>
        <end position="147"/>
    </location>
</feature>
<evidence type="ECO:0000313" key="6">
    <source>
        <dbReference type="EMBL" id="KWW20985.1"/>
    </source>
</evidence>
<dbReference type="EMBL" id="LNNH01000012">
    <property type="protein sequence ID" value="KWW20985.1"/>
    <property type="molecule type" value="Genomic_DNA"/>
</dbReference>
<keyword evidence="3 4" id="KW-0456">Lyase</keyword>
<evidence type="ECO:0000256" key="2">
    <source>
        <dbReference type="ARBA" id="ARBA00022917"/>
    </source>
</evidence>
<dbReference type="NCBIfam" id="TIGR00011">
    <property type="entry name" value="YbaK_EbsC"/>
    <property type="match status" value="1"/>
</dbReference>
<comment type="similarity">
    <text evidence="1 4">Belongs to the prolyl-tRNA editing family. YbaK/EbsC subfamily.</text>
</comment>
<dbReference type="CDD" id="cd00002">
    <property type="entry name" value="YbaK_deacylase"/>
    <property type="match status" value="1"/>
</dbReference>
<evidence type="ECO:0000256" key="4">
    <source>
        <dbReference type="PIRNR" id="PIRNR006181"/>
    </source>
</evidence>
<evidence type="ECO:0000256" key="3">
    <source>
        <dbReference type="ARBA" id="ARBA00023239"/>
    </source>
</evidence>
<keyword evidence="2 4" id="KW-0648">Protein biosynthesis</keyword>
<reference evidence="6 7" key="1">
    <citation type="submission" date="2015-11" db="EMBL/GenBank/DDBJ databases">
        <title>Genome Sequence of Bacillus simplex strain VanAntwerpen2.</title>
        <authorList>
            <person name="Couger M.B."/>
        </authorList>
    </citation>
    <scope>NUCLEOTIDE SEQUENCE [LARGE SCALE GENOMIC DNA]</scope>
    <source>
        <strain evidence="6 7">VanAntwerpen02</strain>
    </source>
</reference>
<organism evidence="6 7">
    <name type="scientific">Peribacillus simplex</name>
    <dbReference type="NCBI Taxonomy" id="1478"/>
    <lineage>
        <taxon>Bacteria</taxon>
        <taxon>Bacillati</taxon>
        <taxon>Bacillota</taxon>
        <taxon>Bacilli</taxon>
        <taxon>Bacillales</taxon>
        <taxon>Bacillaceae</taxon>
        <taxon>Peribacillus</taxon>
    </lineage>
</organism>
<dbReference type="InterPro" id="IPR004369">
    <property type="entry name" value="Prolyl-tRNA_editing_YbaK/EbsC"/>
</dbReference>
<proteinExistence type="inferred from homology"/>
<dbReference type="InterPro" id="IPR007214">
    <property type="entry name" value="YbaK/aa-tRNA-synth-assoc-dom"/>
</dbReference>
<name>A0A125QS92_9BACI</name>
<dbReference type="GO" id="GO:0002161">
    <property type="term" value="F:aminoacyl-tRNA deacylase activity"/>
    <property type="evidence" value="ECO:0007669"/>
    <property type="project" value="InterPro"/>
</dbReference>
<dbReference type="Pfam" id="PF04073">
    <property type="entry name" value="tRNA_edit"/>
    <property type="match status" value="1"/>
</dbReference>
<dbReference type="AlphaFoldDB" id="A0A125QS92"/>
<keyword evidence="7" id="KW-1185">Reference proteome</keyword>
<dbReference type="PIRSF" id="PIRSF006181">
    <property type="entry name" value="EbsC_YbaK"/>
    <property type="match status" value="1"/>
</dbReference>
<accession>A0A125QS92</accession>
<comment type="caution">
    <text evidence="6">The sequence shown here is derived from an EMBL/GenBank/DDBJ whole genome shotgun (WGS) entry which is preliminary data.</text>
</comment>
<sequence>MGASKTNAMRILDNHSIEYGMMSYDARDGKIDGITVAEKIGKAPGSVFKTLVTHSGPQQLYVFVIPVAAELDMKKAAKAAGAKKMEMLAVKDLQKNTGYIRGGCSPIGMKKQYPTFIDESASNLFEIIVSAGRIGTQIVLNPADFLEITQAESVALIK</sequence>